<feature type="transmembrane region" description="Helical" evidence="1">
    <location>
        <begin position="42"/>
        <end position="63"/>
    </location>
</feature>
<dbReference type="RefSeq" id="WP_151137562.1">
    <property type="nucleotide sequence ID" value="NZ_VZUS01000001.1"/>
</dbReference>
<accession>A0A643K473</accession>
<dbReference type="EMBL" id="VZUS01000001">
    <property type="protein sequence ID" value="KAB1188206.1"/>
    <property type="molecule type" value="Genomic_DNA"/>
</dbReference>
<feature type="transmembrane region" description="Helical" evidence="1">
    <location>
        <begin position="12"/>
        <end position="30"/>
    </location>
</feature>
<proteinExistence type="predicted"/>
<reference evidence="2" key="1">
    <citation type="submission" date="2019-09" db="EMBL/GenBank/DDBJ databases">
        <title>Genomic analysis of Haloferax sp. CBA1149.</title>
        <authorList>
            <person name="Roh S.W."/>
        </authorList>
    </citation>
    <scope>NUCLEOTIDE SEQUENCE</scope>
    <source>
        <strain evidence="2">CBA1149</strain>
    </source>
</reference>
<organism evidence="2">
    <name type="scientific">Haloferax sp. CBA1149</name>
    <dbReference type="NCBI Taxonomy" id="2650753"/>
    <lineage>
        <taxon>Archaea</taxon>
        <taxon>Methanobacteriati</taxon>
        <taxon>Methanobacteriota</taxon>
        <taxon>Stenosarchaea group</taxon>
        <taxon>Halobacteria</taxon>
        <taxon>Halobacteriales</taxon>
        <taxon>Haloferacaceae</taxon>
        <taxon>Haloferax</taxon>
    </lineage>
</organism>
<comment type="caution">
    <text evidence="2">The sequence shown here is derived from an EMBL/GenBank/DDBJ whole genome shotgun (WGS) entry which is preliminary data.</text>
</comment>
<protein>
    <submittedName>
        <fullName evidence="2">Uncharacterized protein</fullName>
    </submittedName>
</protein>
<evidence type="ECO:0000256" key="1">
    <source>
        <dbReference type="SAM" id="Phobius"/>
    </source>
</evidence>
<name>A0A643K473_9EURY</name>
<keyword evidence="1" id="KW-0472">Membrane</keyword>
<evidence type="ECO:0000313" key="2">
    <source>
        <dbReference type="EMBL" id="KAB1188206.1"/>
    </source>
</evidence>
<keyword evidence="1" id="KW-0812">Transmembrane</keyword>
<gene>
    <name evidence="2" type="ORF">Hfx1149_09250</name>
</gene>
<sequence length="70" mass="7235">MSPSHSDQLASAVHRAVLGGLLAILGLLAFGSTFHALGSGKYALGLVSLGILVGCVFWVLSLLEDGLKER</sequence>
<dbReference type="AlphaFoldDB" id="A0A643K473"/>
<keyword evidence="1" id="KW-1133">Transmembrane helix</keyword>